<dbReference type="SUPFAM" id="SSF56935">
    <property type="entry name" value="Porins"/>
    <property type="match status" value="1"/>
</dbReference>
<keyword evidence="4" id="KW-0812">Transmembrane</keyword>
<dbReference type="AlphaFoldDB" id="A0AA96CX61"/>
<dbReference type="PANTHER" id="PTHR30069:SF29">
    <property type="entry name" value="HEMOGLOBIN AND HEMOGLOBIN-HAPTOGLOBIN-BINDING PROTEIN 1-RELATED"/>
    <property type="match status" value="1"/>
</dbReference>
<evidence type="ECO:0000256" key="6">
    <source>
        <dbReference type="ARBA" id="ARBA00023077"/>
    </source>
</evidence>
<protein>
    <submittedName>
        <fullName evidence="14">TonB-dependent receptor</fullName>
    </submittedName>
</protein>
<sequence length="639" mass="71785">MHKQSLFASLVLAMISSNALSQTNIETKKLDDIVISTSKSDKSIKDLQGAVTVITAEEIEKMNATSIKDVLVKTSGIVTVGSSTGIQRVSIRGTRPTDALILIDGKKTNRTGIYATAADFEYSQIPMSMIERIEIIKGPKSSIYGSDAMGGVINIITKTDSKAIWGELDLQGGLSSAKNGGDEQNVSGTIGGNISDKFSFVLGLNKYNKDATYGEGYRWVGFTRPKVNDATYIFGRESINGDLKLKYNIDDTQSVYASYLKGEDKIKQKHNPDYYKADRDVWSAGYEKNFEKVSLNLDYTNAKTDARIKDAPFSNQTHKLKNDYLKGEAKISALKYNYIVIGAETTKEQYERYRPAPINMTDQKLDIRANNYYIQDEIELGDFIFTLGTVLDDNEKYGNEFSPNIGVVYKIDDQQRLKTSFGEGFKTPDVKQGSSSYFAASTWGNDDLKPETSKNFEVGYEFYGQDTLFKTAIFNNEIENMIEIERNVKNVNQHQYRNIDKVNIKGFEAEFEYNFLDNHAFNVNYTLLKTENKSGANKGKEVQYRPKNTVNVGLTSDFDYGISSYLSANYVGTQYKDGANTDRLKAYTVANIQISKKLSKDLTARIGVDNIFDKHFDETKDGADYLDRRLAYVGINYKF</sequence>
<evidence type="ECO:0000256" key="7">
    <source>
        <dbReference type="ARBA" id="ARBA00023136"/>
    </source>
</evidence>
<keyword evidence="14" id="KW-0614">Plasmid</keyword>
<evidence type="ECO:0000256" key="4">
    <source>
        <dbReference type="ARBA" id="ARBA00022692"/>
    </source>
</evidence>
<dbReference type="PANTHER" id="PTHR30069">
    <property type="entry name" value="TONB-DEPENDENT OUTER MEMBRANE RECEPTOR"/>
    <property type="match status" value="1"/>
</dbReference>
<dbReference type="GO" id="GO:0015344">
    <property type="term" value="F:siderophore uptake transmembrane transporter activity"/>
    <property type="evidence" value="ECO:0007669"/>
    <property type="project" value="TreeGrafter"/>
</dbReference>
<evidence type="ECO:0000256" key="8">
    <source>
        <dbReference type="ARBA" id="ARBA00023170"/>
    </source>
</evidence>
<dbReference type="Gene3D" id="2.40.170.20">
    <property type="entry name" value="TonB-dependent receptor, beta-barrel domain"/>
    <property type="match status" value="1"/>
</dbReference>
<evidence type="ECO:0000259" key="13">
    <source>
        <dbReference type="Pfam" id="PF07715"/>
    </source>
</evidence>
<evidence type="ECO:0000256" key="2">
    <source>
        <dbReference type="ARBA" id="ARBA00022448"/>
    </source>
</evidence>
<dbReference type="CDD" id="cd01347">
    <property type="entry name" value="ligand_gated_channel"/>
    <property type="match status" value="1"/>
</dbReference>
<reference evidence="14" key="1">
    <citation type="submission" date="2023-09" db="EMBL/GenBank/DDBJ databases">
        <title>Arcobacter tbilisiensis sp. nov. isolated from chicken meat in Tbilisi, Georgia.</title>
        <authorList>
            <person name="Matthias R."/>
            <person name="Zautner A.E."/>
        </authorList>
    </citation>
    <scope>NUCLEOTIDE SEQUENCE</scope>
    <source>
        <strain evidence="14">LEO 107</strain>
        <plasmid evidence="14">p133_LEO_107</plasmid>
    </source>
</reference>
<keyword evidence="6 10" id="KW-0798">TonB box</keyword>
<comment type="subcellular location">
    <subcellularLocation>
        <location evidence="1">Cell outer membrane</location>
        <topology evidence="1">Multi-pass membrane protein</topology>
    </subcellularLocation>
</comment>
<feature type="domain" description="TonB-dependent receptor-like beta-barrel" evidence="12">
    <location>
        <begin position="213"/>
        <end position="611"/>
    </location>
</feature>
<evidence type="ECO:0000256" key="1">
    <source>
        <dbReference type="ARBA" id="ARBA00004571"/>
    </source>
</evidence>
<keyword evidence="2" id="KW-0813">Transport</keyword>
<comment type="similarity">
    <text evidence="10">Belongs to the TonB-dependent receptor family.</text>
</comment>
<evidence type="ECO:0000256" key="5">
    <source>
        <dbReference type="ARBA" id="ARBA00022729"/>
    </source>
</evidence>
<evidence type="ECO:0000256" key="9">
    <source>
        <dbReference type="ARBA" id="ARBA00023237"/>
    </source>
</evidence>
<keyword evidence="9" id="KW-0998">Cell outer membrane</keyword>
<proteinExistence type="inferred from homology"/>
<dbReference type="Gene3D" id="2.170.130.10">
    <property type="entry name" value="TonB-dependent receptor, plug domain"/>
    <property type="match status" value="1"/>
</dbReference>
<dbReference type="InterPro" id="IPR039426">
    <property type="entry name" value="TonB-dep_rcpt-like"/>
</dbReference>
<evidence type="ECO:0000256" key="11">
    <source>
        <dbReference type="SAM" id="SignalP"/>
    </source>
</evidence>
<keyword evidence="7 10" id="KW-0472">Membrane</keyword>
<dbReference type="Pfam" id="PF00593">
    <property type="entry name" value="TonB_dep_Rec_b-barrel"/>
    <property type="match status" value="1"/>
</dbReference>
<feature type="signal peptide" evidence="11">
    <location>
        <begin position="1"/>
        <end position="21"/>
    </location>
</feature>
<name>A0AA96CX61_9BACT</name>
<dbReference type="InterPro" id="IPR036942">
    <property type="entry name" value="Beta-barrel_TonB_sf"/>
</dbReference>
<dbReference type="InterPro" id="IPR012910">
    <property type="entry name" value="Plug_dom"/>
</dbReference>
<feature type="domain" description="TonB-dependent receptor plug" evidence="13">
    <location>
        <begin position="44"/>
        <end position="152"/>
    </location>
</feature>
<keyword evidence="8 14" id="KW-0675">Receptor</keyword>
<dbReference type="InterPro" id="IPR000531">
    <property type="entry name" value="Beta-barrel_TonB"/>
</dbReference>
<gene>
    <name evidence="14" type="ORF">RJG54_11915</name>
</gene>
<accession>A0AA96CX61</accession>
<organism evidence="14">
    <name type="scientific">Arcobacter sp. AZ-2023</name>
    <dbReference type="NCBI Taxonomy" id="3074453"/>
    <lineage>
        <taxon>Bacteria</taxon>
        <taxon>Pseudomonadati</taxon>
        <taxon>Campylobacterota</taxon>
        <taxon>Epsilonproteobacteria</taxon>
        <taxon>Campylobacterales</taxon>
        <taxon>Arcobacteraceae</taxon>
        <taxon>Arcobacter</taxon>
    </lineage>
</organism>
<dbReference type="Pfam" id="PF07715">
    <property type="entry name" value="Plug"/>
    <property type="match status" value="1"/>
</dbReference>
<evidence type="ECO:0000313" key="14">
    <source>
        <dbReference type="EMBL" id="WNL17936.1"/>
    </source>
</evidence>
<keyword evidence="5 11" id="KW-0732">Signal</keyword>
<evidence type="ECO:0000259" key="12">
    <source>
        <dbReference type="Pfam" id="PF00593"/>
    </source>
</evidence>
<evidence type="ECO:0000256" key="10">
    <source>
        <dbReference type="RuleBase" id="RU003357"/>
    </source>
</evidence>
<feature type="chain" id="PRO_5041715289" evidence="11">
    <location>
        <begin position="22"/>
        <end position="639"/>
    </location>
</feature>
<keyword evidence="3" id="KW-1134">Transmembrane beta strand</keyword>
<geneLocation type="plasmid" evidence="14">
    <name>p133_LEO_107</name>
</geneLocation>
<dbReference type="EMBL" id="CP134847">
    <property type="protein sequence ID" value="WNL17936.1"/>
    <property type="molecule type" value="Genomic_DNA"/>
</dbReference>
<dbReference type="InterPro" id="IPR037066">
    <property type="entry name" value="Plug_dom_sf"/>
</dbReference>
<dbReference type="GO" id="GO:0009279">
    <property type="term" value="C:cell outer membrane"/>
    <property type="evidence" value="ECO:0007669"/>
    <property type="project" value="UniProtKB-SubCell"/>
</dbReference>
<evidence type="ECO:0000256" key="3">
    <source>
        <dbReference type="ARBA" id="ARBA00022452"/>
    </source>
</evidence>
<dbReference type="GO" id="GO:0044718">
    <property type="term" value="P:siderophore transmembrane transport"/>
    <property type="evidence" value="ECO:0007669"/>
    <property type="project" value="TreeGrafter"/>
</dbReference>